<reference evidence="2 3" key="1">
    <citation type="submission" date="2018-11" db="EMBL/GenBank/DDBJ databases">
        <title>Complete genome sequence of Nocardioides baekrokdamisoli strain KCTC 39748.</title>
        <authorList>
            <person name="Kang S.W."/>
            <person name="Lee K.C."/>
            <person name="Kim K.K."/>
            <person name="Kim J.S."/>
            <person name="Kim D.S."/>
            <person name="Ko S.H."/>
            <person name="Yang S.H."/>
            <person name="Shin Y.K."/>
            <person name="Lee J.S."/>
        </authorList>
    </citation>
    <scope>NUCLEOTIDE SEQUENCE [LARGE SCALE GENOMIC DNA]</scope>
    <source>
        <strain evidence="2 3">KCTC 39748</strain>
    </source>
</reference>
<dbReference type="Gene3D" id="2.50.20.20">
    <property type="match status" value="1"/>
</dbReference>
<evidence type="ECO:0000313" key="2">
    <source>
        <dbReference type="EMBL" id="BBH17587.1"/>
    </source>
</evidence>
<evidence type="ECO:0008006" key="4">
    <source>
        <dbReference type="Google" id="ProtNLM"/>
    </source>
</evidence>
<dbReference type="RefSeq" id="WP_125568855.1">
    <property type="nucleotide sequence ID" value="NZ_AP019307.1"/>
</dbReference>
<keyword evidence="1" id="KW-0732">Signal</keyword>
<feature type="signal peptide" evidence="1">
    <location>
        <begin position="1"/>
        <end position="20"/>
    </location>
</feature>
<accession>A0A3G9IF55</accession>
<feature type="chain" id="PRO_5038355470" description="Lipoprotein" evidence="1">
    <location>
        <begin position="21"/>
        <end position="235"/>
    </location>
</feature>
<dbReference type="KEGG" id="nbe:Back2_18740"/>
<name>A0A3G9IF55_9ACTN</name>
<evidence type="ECO:0000256" key="1">
    <source>
        <dbReference type="SAM" id="SignalP"/>
    </source>
</evidence>
<keyword evidence="3" id="KW-1185">Reference proteome</keyword>
<dbReference type="OrthoDB" id="4312411at2"/>
<protein>
    <recommendedName>
        <fullName evidence="4">Lipoprotein</fullName>
    </recommendedName>
</protein>
<organism evidence="2 3">
    <name type="scientific">Nocardioides baekrokdamisoli</name>
    <dbReference type="NCBI Taxonomy" id="1804624"/>
    <lineage>
        <taxon>Bacteria</taxon>
        <taxon>Bacillati</taxon>
        <taxon>Actinomycetota</taxon>
        <taxon>Actinomycetes</taxon>
        <taxon>Propionibacteriales</taxon>
        <taxon>Nocardioidaceae</taxon>
        <taxon>Nocardioides</taxon>
    </lineage>
</organism>
<proteinExistence type="predicted"/>
<gene>
    <name evidence="2" type="ORF">Back2_18740</name>
</gene>
<dbReference type="Proteomes" id="UP000271573">
    <property type="component" value="Chromosome"/>
</dbReference>
<evidence type="ECO:0000313" key="3">
    <source>
        <dbReference type="Proteomes" id="UP000271573"/>
    </source>
</evidence>
<dbReference type="PROSITE" id="PS51257">
    <property type="entry name" value="PROKAR_LIPOPROTEIN"/>
    <property type="match status" value="1"/>
</dbReference>
<dbReference type="EMBL" id="AP019307">
    <property type="protein sequence ID" value="BBH17587.1"/>
    <property type="molecule type" value="Genomic_DNA"/>
</dbReference>
<dbReference type="AlphaFoldDB" id="A0A3G9IF55"/>
<sequence length="235" mass="24099">MRNALGALAAVVLIGVAACGSNPTDSYKKTDPATIAADALTALKATTGIHLAGTVQLGSETMTVDLTSDLSGGVTGTVVLAGSTLQILGTGGPRRTVYIKAGTDFWGKIAPASSAQLAGKWVQNVTLLPDVIKQLTLPNLMANEAKYPWESAKPQLLGIGNVNGTASVQITVTDRASTNGAQETLDVSASVPHRVLRESEGTAFSLTFDRFDATVSAPAPAAADVVDLVKVLAKK</sequence>